<protein>
    <recommendedName>
        <fullName evidence="4">Type 4 fimbrial biogenesis protein PilX N-terminal domain-containing protein</fullName>
    </recommendedName>
</protein>
<proteinExistence type="predicted"/>
<evidence type="ECO:0008006" key="4">
    <source>
        <dbReference type="Google" id="ProtNLM"/>
    </source>
</evidence>
<dbReference type="AlphaFoldDB" id="A0A1G1V439"/>
<dbReference type="EMBL" id="MHCA01000060">
    <property type="protein sequence ID" value="OGY10142.1"/>
    <property type="molecule type" value="Genomic_DNA"/>
</dbReference>
<gene>
    <name evidence="2" type="ORF">A3F61_02155</name>
</gene>
<evidence type="ECO:0000256" key="1">
    <source>
        <dbReference type="SAM" id="Phobius"/>
    </source>
</evidence>
<sequence>MLAIQRGSLAQRGQALVVIVLIMAVVLTIALSVVSRTVSDINISTKEDDSSRAFSAAEAGIEQALLKGTPQTFEAEVGSTGSFNATISQLTSGGTEFAVPILLSSGEIAPVWLVEHDDTTSELICSDLKPCFTGDDLKVCWGEPGTPSDSSTTPALEVSVVYTDSDSDFSTTKIARAAYDPHPTRANNFTKGADSGEAIDGQAYQFCRTVDLTSLGVTIRPTVNARRGPQYARLRMLYNTTQSQPAGVKIVGTENLPLQGQKVVSTGTSGEAQRSLEVYKLFSDLPPIFDYTLFSGVGGIVK</sequence>
<keyword evidence="1" id="KW-0812">Transmembrane</keyword>
<organism evidence="2 3">
    <name type="scientific">Candidatus Blackburnbacteria bacterium RIFCSPHIGHO2_12_FULL_41_13b</name>
    <dbReference type="NCBI Taxonomy" id="1797517"/>
    <lineage>
        <taxon>Bacteria</taxon>
        <taxon>Candidatus Blackburniibacteriota</taxon>
    </lineage>
</organism>
<dbReference type="Proteomes" id="UP000178272">
    <property type="component" value="Unassembled WGS sequence"/>
</dbReference>
<feature type="transmembrane region" description="Helical" evidence="1">
    <location>
        <begin position="15"/>
        <end position="34"/>
    </location>
</feature>
<comment type="caution">
    <text evidence="2">The sequence shown here is derived from an EMBL/GenBank/DDBJ whole genome shotgun (WGS) entry which is preliminary data.</text>
</comment>
<evidence type="ECO:0000313" key="2">
    <source>
        <dbReference type="EMBL" id="OGY10142.1"/>
    </source>
</evidence>
<dbReference type="STRING" id="1797517.A3F61_02155"/>
<keyword evidence="1" id="KW-1133">Transmembrane helix</keyword>
<accession>A0A1G1V439</accession>
<name>A0A1G1V439_9BACT</name>
<evidence type="ECO:0000313" key="3">
    <source>
        <dbReference type="Proteomes" id="UP000178272"/>
    </source>
</evidence>
<reference evidence="2 3" key="1">
    <citation type="journal article" date="2016" name="Nat. Commun.">
        <title>Thousands of microbial genomes shed light on interconnected biogeochemical processes in an aquifer system.</title>
        <authorList>
            <person name="Anantharaman K."/>
            <person name="Brown C.T."/>
            <person name="Hug L.A."/>
            <person name="Sharon I."/>
            <person name="Castelle C.J."/>
            <person name="Probst A.J."/>
            <person name="Thomas B.C."/>
            <person name="Singh A."/>
            <person name="Wilkins M.J."/>
            <person name="Karaoz U."/>
            <person name="Brodie E.L."/>
            <person name="Williams K.H."/>
            <person name="Hubbard S.S."/>
            <person name="Banfield J.F."/>
        </authorList>
    </citation>
    <scope>NUCLEOTIDE SEQUENCE [LARGE SCALE GENOMIC DNA]</scope>
</reference>
<keyword evidence="1" id="KW-0472">Membrane</keyword>